<accession>A0A9P1CXF2</accession>
<evidence type="ECO:0000256" key="2">
    <source>
        <dbReference type="SAM" id="SignalP"/>
    </source>
</evidence>
<evidence type="ECO:0000313" key="4">
    <source>
        <dbReference type="EMBL" id="CAL1152879.1"/>
    </source>
</evidence>
<gene>
    <name evidence="3" type="ORF">C1SCF055_LOCUS25696</name>
</gene>
<name>A0A9P1CXF2_9DINO</name>
<proteinExistence type="predicted"/>
<feature type="chain" id="PRO_5043270929" evidence="2">
    <location>
        <begin position="22"/>
        <end position="90"/>
    </location>
</feature>
<organism evidence="3">
    <name type="scientific">Cladocopium goreaui</name>
    <dbReference type="NCBI Taxonomy" id="2562237"/>
    <lineage>
        <taxon>Eukaryota</taxon>
        <taxon>Sar</taxon>
        <taxon>Alveolata</taxon>
        <taxon>Dinophyceae</taxon>
        <taxon>Suessiales</taxon>
        <taxon>Symbiodiniaceae</taxon>
        <taxon>Cladocopium</taxon>
    </lineage>
</organism>
<dbReference type="Proteomes" id="UP001152797">
    <property type="component" value="Unassembled WGS sequence"/>
</dbReference>
<comment type="caution">
    <text evidence="3">The sequence shown here is derived from an EMBL/GenBank/DDBJ whole genome shotgun (WGS) entry which is preliminary data.</text>
</comment>
<reference evidence="3" key="1">
    <citation type="submission" date="2022-10" db="EMBL/GenBank/DDBJ databases">
        <authorList>
            <person name="Chen Y."/>
            <person name="Dougan E. K."/>
            <person name="Chan C."/>
            <person name="Rhodes N."/>
            <person name="Thang M."/>
        </authorList>
    </citation>
    <scope>NUCLEOTIDE SEQUENCE</scope>
</reference>
<dbReference type="AlphaFoldDB" id="A0A9P1CXF2"/>
<evidence type="ECO:0000313" key="5">
    <source>
        <dbReference type="Proteomes" id="UP001152797"/>
    </source>
</evidence>
<evidence type="ECO:0000256" key="1">
    <source>
        <dbReference type="SAM" id="MobiDB-lite"/>
    </source>
</evidence>
<dbReference type="EMBL" id="CAMXCT030002644">
    <property type="protein sequence ID" value="CAL4786816.1"/>
    <property type="molecule type" value="Genomic_DNA"/>
</dbReference>
<feature type="non-terminal residue" evidence="3">
    <location>
        <position position="1"/>
    </location>
</feature>
<keyword evidence="2" id="KW-0732">Signal</keyword>
<keyword evidence="5" id="KW-1185">Reference proteome</keyword>
<dbReference type="EMBL" id="CAMXCT010002644">
    <property type="protein sequence ID" value="CAI3999504.1"/>
    <property type="molecule type" value="Genomic_DNA"/>
</dbReference>
<feature type="region of interest" description="Disordered" evidence="1">
    <location>
        <begin position="25"/>
        <end position="45"/>
    </location>
</feature>
<protein>
    <submittedName>
        <fullName evidence="3">Uncharacterized protein</fullName>
    </submittedName>
</protein>
<feature type="region of interest" description="Disordered" evidence="1">
    <location>
        <begin position="65"/>
        <end position="90"/>
    </location>
</feature>
<evidence type="ECO:0000313" key="3">
    <source>
        <dbReference type="EMBL" id="CAI3999504.1"/>
    </source>
</evidence>
<sequence length="90" mass="9558">ASAVVFLALLSPAWTLVKVKALKNAQDTAQRKRDGSSDGSVDPFESDKLTAKASRMVPWHSLVSASRAGEEDLEPDAVPEAVPEADGYGF</sequence>
<feature type="non-terminal residue" evidence="3">
    <location>
        <position position="90"/>
    </location>
</feature>
<dbReference type="EMBL" id="CAMXCT020002644">
    <property type="protein sequence ID" value="CAL1152879.1"/>
    <property type="molecule type" value="Genomic_DNA"/>
</dbReference>
<reference evidence="4" key="2">
    <citation type="submission" date="2024-04" db="EMBL/GenBank/DDBJ databases">
        <authorList>
            <person name="Chen Y."/>
            <person name="Shah S."/>
            <person name="Dougan E. K."/>
            <person name="Thang M."/>
            <person name="Chan C."/>
        </authorList>
    </citation>
    <scope>NUCLEOTIDE SEQUENCE [LARGE SCALE GENOMIC DNA]</scope>
</reference>
<feature type="signal peptide" evidence="2">
    <location>
        <begin position="1"/>
        <end position="21"/>
    </location>
</feature>